<dbReference type="Gene3D" id="1.10.10.60">
    <property type="entry name" value="Homeodomain-like"/>
    <property type="match status" value="1"/>
</dbReference>
<keyword evidence="3" id="KW-0805">Transcription regulation</keyword>
<dbReference type="Pfam" id="PF00158">
    <property type="entry name" value="Sigma54_activat"/>
    <property type="match status" value="1"/>
</dbReference>
<dbReference type="InterPro" id="IPR002078">
    <property type="entry name" value="Sigma_54_int"/>
</dbReference>
<dbReference type="InterPro" id="IPR002197">
    <property type="entry name" value="HTH_Fis"/>
</dbReference>
<dbReference type="GO" id="GO:0043565">
    <property type="term" value="F:sequence-specific DNA binding"/>
    <property type="evidence" value="ECO:0007669"/>
    <property type="project" value="InterPro"/>
</dbReference>
<evidence type="ECO:0000256" key="4">
    <source>
        <dbReference type="ARBA" id="ARBA00023125"/>
    </source>
</evidence>
<dbReference type="SMART" id="SM00382">
    <property type="entry name" value="AAA"/>
    <property type="match status" value="1"/>
</dbReference>
<dbReference type="PANTHER" id="PTHR32071:SF117">
    <property type="entry name" value="PTS-DEPENDENT DIHYDROXYACETONE KINASE OPERON REGULATORY PROTEIN-RELATED"/>
    <property type="match status" value="1"/>
</dbReference>
<sequence length="360" mass="40781">MIGLVASSGSPVIINGPTGSGKELVAEAIHDESRRKGNFIALNCAAIPSELIEAELFGFEKGAFTGALKTTMGKFEQANRGTLFLDEIGDMPFGVQTKLLRVLENSIISKVGSSKEVKLDVRIICATHKNLEFLVEDNSFREDLLFRLNVFPISVPSLNERSDDIPDLVNHFLKLKTKTENTKRPNFDNTAIKALKDYAWPGNIREVRNVVERSLIFFPNTMVNGEDVNKYLLSVDSGVINRTEEQAEIWSEFDELGLKDPEEHPEDRDTSPPKPEDFAKWFETNNSVDLRALLRDIEIVFIETALDRNSGNTSEAAKDLKLLRTTLIEKIKNIVFKLFLFFPSFNEIFQQRFRTVELRH</sequence>
<dbReference type="EMBL" id="GU943136">
    <property type="protein sequence ID" value="ADD96394.1"/>
    <property type="molecule type" value="Genomic_DNA"/>
</dbReference>
<dbReference type="CDD" id="cd00009">
    <property type="entry name" value="AAA"/>
    <property type="match status" value="1"/>
</dbReference>
<keyword evidence="7" id="KW-0966">Cell projection</keyword>
<dbReference type="PANTHER" id="PTHR32071">
    <property type="entry name" value="TRANSCRIPTIONAL REGULATORY PROTEIN"/>
    <property type="match status" value="1"/>
</dbReference>
<dbReference type="SUPFAM" id="SSF52540">
    <property type="entry name" value="P-loop containing nucleoside triphosphate hydrolases"/>
    <property type="match status" value="1"/>
</dbReference>
<keyword evidence="7" id="KW-0282">Flagellum</keyword>
<dbReference type="InterPro" id="IPR027417">
    <property type="entry name" value="P-loop_NTPase"/>
</dbReference>
<evidence type="ECO:0000256" key="1">
    <source>
        <dbReference type="ARBA" id="ARBA00022741"/>
    </source>
</evidence>
<reference evidence="7" key="1">
    <citation type="journal article" date="2010" name="ISME J.">
        <title>Metagenome of the Mediterranean deep chlorophyll maximum studied by direct and fosmid library 454 pyrosequencing.</title>
        <authorList>
            <person name="Ghai R."/>
            <person name="Martin-Cuadrado A.B."/>
            <person name="Molto A.G."/>
            <person name="Heredia I.G."/>
            <person name="Cabrera R."/>
            <person name="Martin J."/>
            <person name="Verdu M."/>
            <person name="Deschamps P."/>
            <person name="Moreira D."/>
            <person name="Lopez-Garcia P."/>
            <person name="Mira A."/>
            <person name="Rodriguez-Valera F."/>
        </authorList>
    </citation>
    <scope>NUCLEOTIDE SEQUENCE</scope>
</reference>
<evidence type="ECO:0000256" key="3">
    <source>
        <dbReference type="ARBA" id="ARBA00023015"/>
    </source>
</evidence>
<dbReference type="InterPro" id="IPR058031">
    <property type="entry name" value="AAA_lid_NorR"/>
</dbReference>
<evidence type="ECO:0000256" key="2">
    <source>
        <dbReference type="ARBA" id="ARBA00022840"/>
    </source>
</evidence>
<dbReference type="GO" id="GO:0005524">
    <property type="term" value="F:ATP binding"/>
    <property type="evidence" value="ECO:0007669"/>
    <property type="project" value="UniProtKB-KW"/>
</dbReference>
<dbReference type="Gene3D" id="1.10.8.60">
    <property type="match status" value="1"/>
</dbReference>
<keyword evidence="2" id="KW-0067">ATP-binding</keyword>
<accession>D6PKZ3</accession>
<protein>
    <submittedName>
        <fullName evidence="7">Predicted response regulator of flagellar motility</fullName>
    </submittedName>
</protein>
<dbReference type="FunFam" id="3.40.50.300:FF:000006">
    <property type="entry name" value="DNA-binding transcriptional regulator NtrC"/>
    <property type="match status" value="1"/>
</dbReference>
<proteinExistence type="predicted"/>
<dbReference type="Pfam" id="PF02954">
    <property type="entry name" value="HTH_8"/>
    <property type="match status" value="1"/>
</dbReference>
<dbReference type="InterPro" id="IPR009057">
    <property type="entry name" value="Homeodomain-like_sf"/>
</dbReference>
<name>D6PKZ3_9ZZZZ</name>
<feature type="domain" description="Sigma-54 factor interaction" evidence="6">
    <location>
        <begin position="1"/>
        <end position="216"/>
    </location>
</feature>
<keyword evidence="1" id="KW-0547">Nucleotide-binding</keyword>
<organism evidence="7">
    <name type="scientific">uncultured organism MedDCM-OCT-S09-C206</name>
    <dbReference type="NCBI Taxonomy" id="743646"/>
    <lineage>
        <taxon>unclassified sequences</taxon>
        <taxon>environmental samples</taxon>
    </lineage>
</organism>
<keyword evidence="4" id="KW-0238">DNA-binding</keyword>
<evidence type="ECO:0000313" key="7">
    <source>
        <dbReference type="EMBL" id="ADD96394.1"/>
    </source>
</evidence>
<evidence type="ECO:0000259" key="6">
    <source>
        <dbReference type="PROSITE" id="PS50045"/>
    </source>
</evidence>
<dbReference type="SUPFAM" id="SSF46689">
    <property type="entry name" value="Homeodomain-like"/>
    <property type="match status" value="1"/>
</dbReference>
<dbReference type="Gene3D" id="3.40.50.300">
    <property type="entry name" value="P-loop containing nucleotide triphosphate hydrolases"/>
    <property type="match status" value="1"/>
</dbReference>
<evidence type="ECO:0000256" key="5">
    <source>
        <dbReference type="ARBA" id="ARBA00023163"/>
    </source>
</evidence>
<dbReference type="PROSITE" id="PS50045">
    <property type="entry name" value="SIGMA54_INTERACT_4"/>
    <property type="match status" value="1"/>
</dbReference>
<dbReference type="GO" id="GO:0006355">
    <property type="term" value="P:regulation of DNA-templated transcription"/>
    <property type="evidence" value="ECO:0007669"/>
    <property type="project" value="InterPro"/>
</dbReference>
<keyword evidence="5" id="KW-0804">Transcription</keyword>
<dbReference type="InterPro" id="IPR003593">
    <property type="entry name" value="AAA+_ATPase"/>
</dbReference>
<dbReference type="Pfam" id="PF25601">
    <property type="entry name" value="AAA_lid_14"/>
    <property type="match status" value="1"/>
</dbReference>
<dbReference type="AlphaFoldDB" id="D6PKZ3"/>
<keyword evidence="7" id="KW-0969">Cilium</keyword>